<evidence type="ECO:0000259" key="2">
    <source>
        <dbReference type="SMART" id="SM01017"/>
    </source>
</evidence>
<comment type="similarity">
    <text evidence="1">Belongs to the arrestin family.</text>
</comment>
<dbReference type="Pfam" id="PF02752">
    <property type="entry name" value="Arrestin_C"/>
    <property type="match status" value="1"/>
</dbReference>
<dbReference type="InterPro" id="IPR011021">
    <property type="entry name" value="Arrestin-like_N"/>
</dbReference>
<dbReference type="PANTHER" id="PTHR11188">
    <property type="entry name" value="ARRESTIN DOMAIN CONTAINING PROTEIN"/>
    <property type="match status" value="1"/>
</dbReference>
<dbReference type="SMART" id="SM01017">
    <property type="entry name" value="Arrestin_C"/>
    <property type="match status" value="1"/>
</dbReference>
<dbReference type="Gene3D" id="2.60.40.640">
    <property type="match status" value="2"/>
</dbReference>
<name>A0AAD9NR78_RIDPI</name>
<dbReference type="AlphaFoldDB" id="A0AAD9NR78"/>
<keyword evidence="4" id="KW-1185">Reference proteome</keyword>
<dbReference type="InterPro" id="IPR014756">
    <property type="entry name" value="Ig_E-set"/>
</dbReference>
<dbReference type="Pfam" id="PF00339">
    <property type="entry name" value="Arrestin_N"/>
    <property type="match status" value="1"/>
</dbReference>
<dbReference type="SUPFAM" id="SSF81296">
    <property type="entry name" value="E set domains"/>
    <property type="match status" value="2"/>
</dbReference>
<reference evidence="3" key="1">
    <citation type="journal article" date="2023" name="Mol. Biol. Evol.">
        <title>Third-Generation Sequencing Reveals the Adaptive Role of the Epigenome in Three Deep-Sea Polychaetes.</title>
        <authorList>
            <person name="Perez M."/>
            <person name="Aroh O."/>
            <person name="Sun Y."/>
            <person name="Lan Y."/>
            <person name="Juniper S.K."/>
            <person name="Young C.R."/>
            <person name="Angers B."/>
            <person name="Qian P.Y."/>
        </authorList>
    </citation>
    <scope>NUCLEOTIDE SEQUENCE</scope>
    <source>
        <strain evidence="3">R07B-5</strain>
    </source>
</reference>
<dbReference type="PANTHER" id="PTHR11188:SF176">
    <property type="entry name" value="ARRESTIN DOMAIN-CONTAINING PROTEIN 1"/>
    <property type="match status" value="1"/>
</dbReference>
<dbReference type="EMBL" id="JAODUO010000492">
    <property type="protein sequence ID" value="KAK2179410.1"/>
    <property type="molecule type" value="Genomic_DNA"/>
</dbReference>
<gene>
    <name evidence="3" type="ORF">NP493_492g01007</name>
</gene>
<comment type="caution">
    <text evidence="3">The sequence shown here is derived from an EMBL/GenBank/DDBJ whole genome shotgun (WGS) entry which is preliminary data.</text>
</comment>
<protein>
    <recommendedName>
        <fullName evidence="2">Arrestin C-terminal-like domain-containing protein</fullName>
    </recommendedName>
</protein>
<evidence type="ECO:0000256" key="1">
    <source>
        <dbReference type="ARBA" id="ARBA00005298"/>
    </source>
</evidence>
<accession>A0AAD9NR78</accession>
<dbReference type="InterPro" id="IPR011022">
    <property type="entry name" value="Arrestin_C-like"/>
</dbReference>
<proteinExistence type="inferred from homology"/>
<evidence type="ECO:0000313" key="3">
    <source>
        <dbReference type="EMBL" id="KAK2179410.1"/>
    </source>
</evidence>
<dbReference type="Proteomes" id="UP001209878">
    <property type="component" value="Unassembled WGS sequence"/>
</dbReference>
<dbReference type="InterPro" id="IPR050357">
    <property type="entry name" value="Arrestin_domain-protein"/>
</dbReference>
<feature type="domain" description="Arrestin C-terminal-like" evidence="2">
    <location>
        <begin position="177"/>
        <end position="307"/>
    </location>
</feature>
<organism evidence="3 4">
    <name type="scientific">Ridgeia piscesae</name>
    <name type="common">Tubeworm</name>
    <dbReference type="NCBI Taxonomy" id="27915"/>
    <lineage>
        <taxon>Eukaryota</taxon>
        <taxon>Metazoa</taxon>
        <taxon>Spiralia</taxon>
        <taxon>Lophotrochozoa</taxon>
        <taxon>Annelida</taxon>
        <taxon>Polychaeta</taxon>
        <taxon>Sedentaria</taxon>
        <taxon>Canalipalpata</taxon>
        <taxon>Sabellida</taxon>
        <taxon>Siboglinidae</taxon>
        <taxon>Ridgeia</taxon>
    </lineage>
</organism>
<dbReference type="GO" id="GO:0005737">
    <property type="term" value="C:cytoplasm"/>
    <property type="evidence" value="ECO:0007669"/>
    <property type="project" value="TreeGrafter"/>
</dbReference>
<sequence length="352" mass="38680">MADVITHFEITFDCGESCYKEGDTITGEVVVDLKEDMGVAVLTIEFSGKASVRLAGNSLLFRRTSTPQHVDDEHYMNQCLCLYSRANNGSEQMMVSAGHHVYPFLVQLPTDLPSTLTAGHGVIEYRAKAILVRPWQPREVTKKSFSVTSVVSLATLPGSMQPLHCRKSKQMGLSCCASGTVSVLWRLDRMGYICGDMVRINGEIENNSRIRVSMSYAALVQHIRYFRGNGSSLHERKRIAAIQKGEVLPGNIGFWREELEVPRTPPTGLKGCRLMDLWYTLNLSVVFAGLAAPLETSTDIIIATTQDGVGVGDDGDEAVVGTADYHPYIHSPLSCSNPAVDTDIPLEVTYFT</sequence>
<evidence type="ECO:0000313" key="4">
    <source>
        <dbReference type="Proteomes" id="UP001209878"/>
    </source>
</evidence>
<dbReference type="GO" id="GO:0015031">
    <property type="term" value="P:protein transport"/>
    <property type="evidence" value="ECO:0007669"/>
    <property type="project" value="TreeGrafter"/>
</dbReference>
<dbReference type="InterPro" id="IPR014752">
    <property type="entry name" value="Arrestin-like_C"/>
</dbReference>